<keyword evidence="2" id="KW-1133">Transmembrane helix</keyword>
<feature type="transmembrane region" description="Helical" evidence="2">
    <location>
        <begin position="1113"/>
        <end position="1134"/>
    </location>
</feature>
<feature type="transmembrane region" description="Helical" evidence="2">
    <location>
        <begin position="920"/>
        <end position="939"/>
    </location>
</feature>
<feature type="coiled-coil region" evidence="1">
    <location>
        <begin position="448"/>
        <end position="498"/>
    </location>
</feature>
<evidence type="ECO:0000256" key="2">
    <source>
        <dbReference type="SAM" id="Phobius"/>
    </source>
</evidence>
<keyword evidence="2" id="KW-0812">Transmembrane</keyword>
<feature type="transmembrane region" description="Helical" evidence="2">
    <location>
        <begin position="603"/>
        <end position="628"/>
    </location>
</feature>
<feature type="transmembrane region" description="Helical" evidence="2">
    <location>
        <begin position="571"/>
        <end position="591"/>
    </location>
</feature>
<keyword evidence="1" id="KW-0175">Coiled coil</keyword>
<proteinExistence type="predicted"/>
<dbReference type="Proteomes" id="UP001165079">
    <property type="component" value="Unassembled WGS sequence"/>
</dbReference>
<sequence>MASDLPLVGRLGVKIMPETGEFKGRLYRDLKRIENSVKAIEVGITLDAAGLTEHAKAAREAAQRAMQDLTLKVNVDDAGSLKSALANVRRELVRLGEIDLHVDLDRDSLTAAEALLAERLDQIADIKLRIDEGSTASLKRAIGQIDAELERLREIELGVKLNEAELTAAREMLQADLDATATITIQVDESAADSLKRALATVDAEIARRREIQVDVSLNDEDLEITRALLAERLADVAEVKLSVDTSSTASVKRALATVTGELEKFAEIEIGVNLNQGDLEAARELLTERLAETASLDIRVDRSSADSLRRAVEQIDAELGRVRETELHINLASGDLAAVRAELERQIAWVTPTAAIRLSVDHSSEESLKRELARLDAEIAGRRETAIAVTLDDASLATARQRLQQALDVQAHAKLDAARVELTALRVEVARNPVVVPVGAKADDASIRRATRQIETHLEAIQRLRATITWEMDPLSRRHAERQIEDLQDKIKDLRGEIKPDVSQPWAAKVTATLMYLARPRSVDFKPNVSQVAMSKVVAAFAALSGARVAGDWVKSLGESLMRLDRSAPIIGTIAAAIAGVGAWALSAASNLASLSASLASIAPAALVIPGILAGAAIAGGVLAAAFKDFGTVLPDVKSAFSSLQNTISTAFWAQAAAPIREMATTLLPGFRAGLQQTATQLGGLFGDLAVHLGTALGPALPGMFADLSSSIDIARGGTSALANIIAILGQVGAGYLPKLSAWFVDLGVRFSEFLTGASEDGRLKTWIDTAMTALSDLGRVLGGVGKTLLAIGTAATAAGGTQLATLADAINAIGDALNSTTGQAHLIGVLSAAHDAMNRISSIAGPSVIAFFESLSTAVQAILPVVGDTLGTALAAVATGLKSLVDSGGLQALFAGLQSGVSALAPALGPVGAALGSLGPIIGSLLAALGPLLGAILGDGGLSTALGSLTGPVNALIAPLGSALLTALQAVMPLVAQLAALAGGLLTAVLPLAVALLDLGVSIIQPLAEMIMGIVSEAMPGLQEAFSQLSASAQPLIEMLGVIASTLIDVLGPAIGVLVGGALDGLIIALSGLGQVFEGAFGVIMGIWNAWSAIFRGDWDAAWEGVKQAWAGLWSAVLGLLQVSLGFILGGLKKGLGLAVDVVVWAAQKWWEIFSGFWSMIGGFIAGCWTDAVEAISTGVGNAVTWVRKLPEKAKEALVNIGTALLEAGKSLIQGFIDGLTSMFGTVKDKLSGLTDSLTSWKGPPSRDATLLTGAGRLIIDGLIIGMESRYGAVRQSLRGLTSDIAALDPVSPGIATGRLPGQFDAALSGGGRVFNYYAAPGNSLSSEEELFDAVGRSRMVGW</sequence>
<keyword evidence="2" id="KW-0472">Membrane</keyword>
<accession>A0A9W6W6D4</accession>
<evidence type="ECO:0000256" key="1">
    <source>
        <dbReference type="SAM" id="Coils"/>
    </source>
</evidence>
<evidence type="ECO:0000313" key="4">
    <source>
        <dbReference type="Proteomes" id="UP001165079"/>
    </source>
</evidence>
<feature type="transmembrane region" description="Helical" evidence="2">
    <location>
        <begin position="951"/>
        <end position="973"/>
    </location>
</feature>
<dbReference type="RefSeq" id="WP_285666864.1">
    <property type="nucleotide sequence ID" value="NZ_BSTX01000005.1"/>
</dbReference>
<feature type="transmembrane region" description="Helical" evidence="2">
    <location>
        <begin position="1068"/>
        <end position="1093"/>
    </location>
</feature>
<keyword evidence="4" id="KW-1185">Reference proteome</keyword>
<organism evidence="3 4">
    <name type="scientific">Actinorhabdospora filicis</name>
    <dbReference type="NCBI Taxonomy" id="1785913"/>
    <lineage>
        <taxon>Bacteria</taxon>
        <taxon>Bacillati</taxon>
        <taxon>Actinomycetota</taxon>
        <taxon>Actinomycetes</taxon>
        <taxon>Micromonosporales</taxon>
        <taxon>Micromonosporaceae</taxon>
        <taxon>Actinorhabdospora</taxon>
    </lineage>
</organism>
<comment type="caution">
    <text evidence="3">The sequence shown here is derived from an EMBL/GenBank/DDBJ whole genome shotgun (WGS) entry which is preliminary data.</text>
</comment>
<protein>
    <recommendedName>
        <fullName evidence="5">Phage-related protein</fullName>
    </recommendedName>
</protein>
<evidence type="ECO:0008006" key="5">
    <source>
        <dbReference type="Google" id="ProtNLM"/>
    </source>
</evidence>
<feature type="transmembrane region" description="Helical" evidence="2">
    <location>
        <begin position="1041"/>
        <end position="1061"/>
    </location>
</feature>
<reference evidence="3" key="1">
    <citation type="submission" date="2023-03" db="EMBL/GenBank/DDBJ databases">
        <title>Actinorhabdospora filicis NBRC 111898.</title>
        <authorList>
            <person name="Ichikawa N."/>
            <person name="Sato H."/>
            <person name="Tonouchi N."/>
        </authorList>
    </citation>
    <scope>NUCLEOTIDE SEQUENCE</scope>
    <source>
        <strain evidence="3">NBRC 111898</strain>
    </source>
</reference>
<feature type="transmembrane region" description="Helical" evidence="2">
    <location>
        <begin position="980"/>
        <end position="999"/>
    </location>
</feature>
<evidence type="ECO:0000313" key="3">
    <source>
        <dbReference type="EMBL" id="GLZ81412.1"/>
    </source>
</evidence>
<name>A0A9W6W6D4_9ACTN</name>
<gene>
    <name evidence="3" type="ORF">Afil01_62190</name>
</gene>
<dbReference type="EMBL" id="BSTX01000005">
    <property type="protein sequence ID" value="GLZ81412.1"/>
    <property type="molecule type" value="Genomic_DNA"/>
</dbReference>